<organism evidence="9 10">
    <name type="scientific">Niallia circulans</name>
    <name type="common">Bacillus circulans</name>
    <dbReference type="NCBI Taxonomy" id="1397"/>
    <lineage>
        <taxon>Bacteria</taxon>
        <taxon>Bacillati</taxon>
        <taxon>Bacillota</taxon>
        <taxon>Bacilli</taxon>
        <taxon>Bacillales</taxon>
        <taxon>Bacillaceae</taxon>
        <taxon>Niallia</taxon>
    </lineage>
</organism>
<evidence type="ECO:0000256" key="3">
    <source>
        <dbReference type="ARBA" id="ARBA00022475"/>
    </source>
</evidence>
<protein>
    <submittedName>
        <fullName evidence="9">Rod shape-determining protein MreD</fullName>
    </submittedName>
</protein>
<feature type="transmembrane region" description="Helical" evidence="8">
    <location>
        <begin position="139"/>
        <end position="157"/>
    </location>
</feature>
<dbReference type="Pfam" id="PF04093">
    <property type="entry name" value="MreD"/>
    <property type="match status" value="1"/>
</dbReference>
<evidence type="ECO:0000313" key="10">
    <source>
        <dbReference type="Proteomes" id="UP000319837"/>
    </source>
</evidence>
<feature type="transmembrane region" description="Helical" evidence="8">
    <location>
        <begin position="56"/>
        <end position="79"/>
    </location>
</feature>
<keyword evidence="3" id="KW-1003">Cell membrane</keyword>
<dbReference type="EMBL" id="RIBP01000004">
    <property type="protein sequence ID" value="TRZ37424.1"/>
    <property type="molecule type" value="Genomic_DNA"/>
</dbReference>
<keyword evidence="6 8" id="KW-1133">Transmembrane helix</keyword>
<evidence type="ECO:0000256" key="2">
    <source>
        <dbReference type="ARBA" id="ARBA00007776"/>
    </source>
</evidence>
<dbReference type="GO" id="GO:0005886">
    <property type="term" value="C:plasma membrane"/>
    <property type="evidence" value="ECO:0007669"/>
    <property type="project" value="UniProtKB-SubCell"/>
</dbReference>
<evidence type="ECO:0000256" key="7">
    <source>
        <dbReference type="ARBA" id="ARBA00023136"/>
    </source>
</evidence>
<comment type="caution">
    <text evidence="9">The sequence shown here is derived from an EMBL/GenBank/DDBJ whole genome shotgun (WGS) entry which is preliminary data.</text>
</comment>
<dbReference type="RefSeq" id="WP_185765769.1">
    <property type="nucleotide sequence ID" value="NZ_RIBP01000004.1"/>
</dbReference>
<evidence type="ECO:0000256" key="1">
    <source>
        <dbReference type="ARBA" id="ARBA00004651"/>
    </source>
</evidence>
<evidence type="ECO:0000313" key="9">
    <source>
        <dbReference type="EMBL" id="TRZ37424.1"/>
    </source>
</evidence>
<feature type="transmembrane region" description="Helical" evidence="8">
    <location>
        <begin position="28"/>
        <end position="49"/>
    </location>
</feature>
<keyword evidence="7 8" id="KW-0472">Membrane</keyword>
<evidence type="ECO:0000256" key="6">
    <source>
        <dbReference type="ARBA" id="ARBA00022989"/>
    </source>
</evidence>
<dbReference type="InterPro" id="IPR007227">
    <property type="entry name" value="Cell_shape_determining_MreD"/>
</dbReference>
<sequence length="170" mass="19731">MRKFLIGCLIAFMFILESIFVELLPGDLFSNHILVPHFLIITIFFFSIYANRNAAIIYAFVFGLLVDVVYTEVLGIYFFVFPFTIYICSKIMKVLHANLLVVSVISLLGITILEMIVYEINFLIHLTSMEFIYFLQLRLVPTLILNAIFLVIAAYPYKRIFEKYAVESKD</sequence>
<gene>
    <name evidence="9" type="primary">mreD</name>
    <name evidence="9" type="ORF">CEQ21_18405</name>
</gene>
<evidence type="ECO:0000256" key="8">
    <source>
        <dbReference type="SAM" id="Phobius"/>
    </source>
</evidence>
<evidence type="ECO:0000256" key="4">
    <source>
        <dbReference type="ARBA" id="ARBA00022692"/>
    </source>
</evidence>
<accession>A0A553SKC8</accession>
<keyword evidence="4 8" id="KW-0812">Transmembrane</keyword>
<dbReference type="Proteomes" id="UP000319837">
    <property type="component" value="Unassembled WGS sequence"/>
</dbReference>
<comment type="similarity">
    <text evidence="2">Belongs to the MreD family.</text>
</comment>
<dbReference type="AlphaFoldDB" id="A0A553SKC8"/>
<dbReference type="NCBIfam" id="TIGR03426">
    <property type="entry name" value="shape_MreD"/>
    <property type="match status" value="1"/>
</dbReference>
<feature type="transmembrane region" description="Helical" evidence="8">
    <location>
        <begin position="99"/>
        <end position="118"/>
    </location>
</feature>
<evidence type="ECO:0000256" key="5">
    <source>
        <dbReference type="ARBA" id="ARBA00022960"/>
    </source>
</evidence>
<dbReference type="GO" id="GO:0008360">
    <property type="term" value="P:regulation of cell shape"/>
    <property type="evidence" value="ECO:0007669"/>
    <property type="project" value="UniProtKB-KW"/>
</dbReference>
<comment type="subcellular location">
    <subcellularLocation>
        <location evidence="1">Cell membrane</location>
        <topology evidence="1">Multi-pass membrane protein</topology>
    </subcellularLocation>
</comment>
<reference evidence="10" key="1">
    <citation type="submission" date="2018-10" db="EMBL/GenBank/DDBJ databases">
        <title>FDA dAtabase for Regulatory Grade micrObial Sequences (FDA-ARGOS): Supporting development and validation of Infectious Disease Dx tests.</title>
        <authorList>
            <person name="Minogue T."/>
            <person name="Wolcott M."/>
            <person name="Wasieloski L."/>
            <person name="Aguilar W."/>
            <person name="Moore D."/>
            <person name="Tallon L."/>
            <person name="Sadzewicz L."/>
            <person name="Sengamalay N."/>
            <person name="Ott S."/>
            <person name="Godinez A."/>
            <person name="Nagaraj S."/>
            <person name="Vavikolanu K."/>
            <person name="Vyas G."/>
            <person name="Nadendla S."/>
            <person name="George J."/>
            <person name="Sichtig H."/>
        </authorList>
    </citation>
    <scope>NUCLEOTIDE SEQUENCE [LARGE SCALE GENOMIC DNA]</scope>
    <source>
        <strain evidence="10">FDAARGOS_343</strain>
    </source>
</reference>
<proteinExistence type="inferred from homology"/>
<keyword evidence="5" id="KW-0133">Cell shape</keyword>
<name>A0A553SKC8_NIACI</name>